<dbReference type="Gene3D" id="1.10.530.10">
    <property type="match status" value="1"/>
</dbReference>
<dbReference type="GO" id="GO:0000270">
    <property type="term" value="P:peptidoglycan metabolic process"/>
    <property type="evidence" value="ECO:0007669"/>
    <property type="project" value="InterPro"/>
</dbReference>
<dbReference type="SUPFAM" id="SSF53955">
    <property type="entry name" value="Lysozyme-like"/>
    <property type="match status" value="1"/>
</dbReference>
<reference evidence="3" key="1">
    <citation type="journal article" date="2020" name="mSystems">
        <title>Genome- and Community-Level Interaction Insights into Carbon Utilization and Element Cycling Functions of Hydrothermarchaeota in Hydrothermal Sediment.</title>
        <authorList>
            <person name="Zhou Z."/>
            <person name="Liu Y."/>
            <person name="Xu W."/>
            <person name="Pan J."/>
            <person name="Luo Z.H."/>
            <person name="Li M."/>
        </authorList>
    </citation>
    <scope>NUCLEOTIDE SEQUENCE [LARGE SCALE GENOMIC DNA]</scope>
    <source>
        <strain evidence="3">HyVt-527</strain>
    </source>
</reference>
<dbReference type="SMART" id="SM00257">
    <property type="entry name" value="LysM"/>
    <property type="match status" value="3"/>
</dbReference>
<dbReference type="Pfam" id="PF01464">
    <property type="entry name" value="SLT"/>
    <property type="match status" value="1"/>
</dbReference>
<dbReference type="GO" id="GO:0008932">
    <property type="term" value="F:lytic endotransglycosylase activity"/>
    <property type="evidence" value="ECO:0007669"/>
    <property type="project" value="TreeGrafter"/>
</dbReference>
<dbReference type="InterPro" id="IPR036779">
    <property type="entry name" value="LysM_dom_sf"/>
</dbReference>
<dbReference type="GO" id="GO:0016020">
    <property type="term" value="C:membrane"/>
    <property type="evidence" value="ECO:0007669"/>
    <property type="project" value="InterPro"/>
</dbReference>
<protein>
    <submittedName>
        <fullName evidence="3">LysM peptidoglycan-binding domain-containing protein</fullName>
    </submittedName>
</protein>
<dbReference type="Gene3D" id="3.10.350.10">
    <property type="entry name" value="LysM domain"/>
    <property type="match status" value="3"/>
</dbReference>
<name>A0A7V5PND5_CALAY</name>
<dbReference type="PANTHER" id="PTHR33734">
    <property type="entry name" value="LYSM DOMAIN-CONTAINING GPI-ANCHORED PROTEIN 2"/>
    <property type="match status" value="1"/>
</dbReference>
<organism evidence="3">
    <name type="scientific">Caldithrix abyssi</name>
    <dbReference type="NCBI Taxonomy" id="187145"/>
    <lineage>
        <taxon>Bacteria</taxon>
        <taxon>Pseudomonadati</taxon>
        <taxon>Calditrichota</taxon>
        <taxon>Calditrichia</taxon>
        <taxon>Calditrichales</taxon>
        <taxon>Calditrichaceae</taxon>
        <taxon>Caldithrix</taxon>
    </lineage>
</organism>
<dbReference type="PROSITE" id="PS51257">
    <property type="entry name" value="PROKAR_LIPOPROTEIN"/>
    <property type="match status" value="1"/>
</dbReference>
<dbReference type="CDD" id="cd00118">
    <property type="entry name" value="LysM"/>
    <property type="match status" value="3"/>
</dbReference>
<accession>A0A7V5PND5</accession>
<dbReference type="InterPro" id="IPR018392">
    <property type="entry name" value="LysM"/>
</dbReference>
<dbReference type="EMBL" id="DROD01000249">
    <property type="protein sequence ID" value="HHJ52278.1"/>
    <property type="molecule type" value="Genomic_DNA"/>
</dbReference>
<evidence type="ECO:0000256" key="1">
    <source>
        <dbReference type="ARBA" id="ARBA00007734"/>
    </source>
</evidence>
<comment type="similarity">
    <text evidence="1">Belongs to the transglycosylase Slt family.</text>
</comment>
<dbReference type="InterPro" id="IPR000189">
    <property type="entry name" value="Transglyc_AS"/>
</dbReference>
<feature type="domain" description="LysM" evidence="2">
    <location>
        <begin position="576"/>
        <end position="619"/>
    </location>
</feature>
<dbReference type="InterPro" id="IPR023346">
    <property type="entry name" value="Lysozyme-like_dom_sf"/>
</dbReference>
<feature type="domain" description="LysM" evidence="2">
    <location>
        <begin position="428"/>
        <end position="471"/>
    </location>
</feature>
<dbReference type="Pfam" id="PF01476">
    <property type="entry name" value="LysM"/>
    <property type="match status" value="3"/>
</dbReference>
<dbReference type="PROSITE" id="PS51782">
    <property type="entry name" value="LYSM"/>
    <property type="match status" value="3"/>
</dbReference>
<gene>
    <name evidence="3" type="ORF">ENJ89_03715</name>
</gene>
<dbReference type="AlphaFoldDB" id="A0A7V5PND5"/>
<sequence>MKSFNGLKTVLFGLILITTGCQTFFHKPATEISPQEAQNTQPQPGSALPEDLWISDSLYQNLDSILSYYRQANQKLTEGDTVGAEIYFDQAFDILAQFTDEERAVLQQWSDYDSVFSEMNAIYEDIYLQSNEPMEAEEVRQDITNIEETIFADSVLFGDQTVVDSSGPLPITLNKKVRLAIKYFQTKGRFIFTRWLERSGRYEQIVKNIFREYGLPEDLAFLAMIESGFNPRARSYARAVGMWQFISSTGKYYGLRHNWWFDERRDIIKSTHAAARHLLDLNRRFGDWYLSLAGYNCNPRKVEYNMRRYRTRDFWKLRRLPRQTRNYIPTYLAALIIAKNPEKFGFFVEKEPPLQVDTVHVSESLDLNVVAQLVDTTYSYIREINPAVLRWVTPPGVKDFTLYLPAGTKEKFKEGYKKIPDNKKRSWVRHRIREGETLSTIAHKYHTSMHVIKSVNKLRSNFIRAGKYLLIPVPQNKQHYYAQIAKRSHRRSARRRRKVVTNVPGHKKVIYTVKPGDTLGEIAEMYHTRASKIRSWNGLRYGEYIRPKQKLAIWIPKEGLRKQQKKKKQEEFDPSRFYTVRTGDTLWDIAKKYGLSIRELKKLNNKRSSRIRPGERLRISKN</sequence>
<dbReference type="PANTHER" id="PTHR33734:SF22">
    <property type="entry name" value="MEMBRANE-BOUND LYTIC MUREIN TRANSGLYCOSYLASE D"/>
    <property type="match status" value="1"/>
</dbReference>
<evidence type="ECO:0000313" key="3">
    <source>
        <dbReference type="EMBL" id="HHJ52278.1"/>
    </source>
</evidence>
<dbReference type="SUPFAM" id="SSF54106">
    <property type="entry name" value="LysM domain"/>
    <property type="match status" value="3"/>
</dbReference>
<dbReference type="PROSITE" id="PS00922">
    <property type="entry name" value="TRANSGLYCOSYLASE"/>
    <property type="match status" value="1"/>
</dbReference>
<feature type="domain" description="LysM" evidence="2">
    <location>
        <begin position="509"/>
        <end position="553"/>
    </location>
</feature>
<dbReference type="InterPro" id="IPR008258">
    <property type="entry name" value="Transglycosylase_SLT_dom_1"/>
</dbReference>
<dbReference type="Proteomes" id="UP000886124">
    <property type="component" value="Unassembled WGS sequence"/>
</dbReference>
<proteinExistence type="inferred from homology"/>
<dbReference type="CDD" id="cd16894">
    <property type="entry name" value="MltD-like"/>
    <property type="match status" value="1"/>
</dbReference>
<comment type="caution">
    <text evidence="3">The sequence shown here is derived from an EMBL/GenBank/DDBJ whole genome shotgun (WGS) entry which is preliminary data.</text>
</comment>
<evidence type="ECO:0000259" key="2">
    <source>
        <dbReference type="PROSITE" id="PS51782"/>
    </source>
</evidence>